<accession>A0AA41VW42</accession>
<evidence type="ECO:0000256" key="1">
    <source>
        <dbReference type="SAM" id="MobiDB-lite"/>
    </source>
</evidence>
<dbReference type="AlphaFoldDB" id="A0AA41VW42"/>
<proteinExistence type="predicted"/>
<gene>
    <name evidence="2" type="ORF">MKW94_000082</name>
</gene>
<dbReference type="EMBL" id="JAJJMA010303409">
    <property type="protein sequence ID" value="MCL7048325.1"/>
    <property type="molecule type" value="Genomic_DNA"/>
</dbReference>
<name>A0AA41VW42_PAPNU</name>
<feature type="non-terminal residue" evidence="2">
    <location>
        <position position="1"/>
    </location>
</feature>
<comment type="caution">
    <text evidence="2">The sequence shown here is derived from an EMBL/GenBank/DDBJ whole genome shotgun (WGS) entry which is preliminary data.</text>
</comment>
<organism evidence="2 3">
    <name type="scientific">Papaver nudicaule</name>
    <name type="common">Iceland poppy</name>
    <dbReference type="NCBI Taxonomy" id="74823"/>
    <lineage>
        <taxon>Eukaryota</taxon>
        <taxon>Viridiplantae</taxon>
        <taxon>Streptophyta</taxon>
        <taxon>Embryophyta</taxon>
        <taxon>Tracheophyta</taxon>
        <taxon>Spermatophyta</taxon>
        <taxon>Magnoliopsida</taxon>
        <taxon>Ranunculales</taxon>
        <taxon>Papaveraceae</taxon>
        <taxon>Papaveroideae</taxon>
        <taxon>Papaver</taxon>
    </lineage>
</organism>
<reference evidence="2" key="1">
    <citation type="submission" date="2022-03" db="EMBL/GenBank/DDBJ databases">
        <title>A functionally conserved STORR gene fusion in Papaver species that diverged 16.8 million years ago.</title>
        <authorList>
            <person name="Catania T."/>
        </authorList>
    </citation>
    <scope>NUCLEOTIDE SEQUENCE</scope>
    <source>
        <strain evidence="2">S-191538</strain>
    </source>
</reference>
<feature type="compositionally biased region" description="Basic and acidic residues" evidence="1">
    <location>
        <begin position="18"/>
        <end position="37"/>
    </location>
</feature>
<feature type="compositionally biased region" description="Polar residues" evidence="1">
    <location>
        <begin position="67"/>
        <end position="79"/>
    </location>
</feature>
<sequence>DSIIKGVSASIGKKRKNVERTERSREPKSLTKSREAVYETGNHSNCSKRRKMVTFVEETRIQPEPPTNDTYDSDTIINGGSASIRTKRKNVQRTEGSREPVVELESLEHYKRKCIDLSVELGKKKEECTILQGKLVE</sequence>
<protein>
    <submittedName>
        <fullName evidence="2">Uncharacterized protein</fullName>
    </submittedName>
</protein>
<dbReference type="Proteomes" id="UP001177140">
    <property type="component" value="Unassembled WGS sequence"/>
</dbReference>
<feature type="non-terminal residue" evidence="2">
    <location>
        <position position="137"/>
    </location>
</feature>
<keyword evidence="3" id="KW-1185">Reference proteome</keyword>
<evidence type="ECO:0000313" key="3">
    <source>
        <dbReference type="Proteomes" id="UP001177140"/>
    </source>
</evidence>
<evidence type="ECO:0000313" key="2">
    <source>
        <dbReference type="EMBL" id="MCL7048325.1"/>
    </source>
</evidence>
<feature type="region of interest" description="Disordered" evidence="1">
    <location>
        <begin position="59"/>
        <end position="79"/>
    </location>
</feature>
<feature type="region of interest" description="Disordered" evidence="1">
    <location>
        <begin position="1"/>
        <end position="44"/>
    </location>
</feature>